<reference evidence="2" key="1">
    <citation type="journal article" date="2019" name="Int. J. Syst. Evol. Microbiol.">
        <title>The Global Catalogue of Microorganisms (GCM) 10K type strain sequencing project: providing services to taxonomists for standard genome sequencing and annotation.</title>
        <authorList>
            <consortium name="The Broad Institute Genomics Platform"/>
            <consortium name="The Broad Institute Genome Sequencing Center for Infectious Disease"/>
            <person name="Wu L."/>
            <person name="Ma J."/>
        </authorList>
    </citation>
    <scope>NUCLEOTIDE SEQUENCE [LARGE SCALE GENOMIC DNA]</scope>
    <source>
        <strain evidence="2">NBRC 103632</strain>
    </source>
</reference>
<dbReference type="InterPro" id="IPR027417">
    <property type="entry name" value="P-loop_NTPase"/>
</dbReference>
<dbReference type="RefSeq" id="WP_430929506.1">
    <property type="nucleotide sequence ID" value="NZ_CP097484.1"/>
</dbReference>
<protein>
    <submittedName>
        <fullName evidence="1">Uncharacterized protein</fullName>
    </submittedName>
</protein>
<evidence type="ECO:0000313" key="2">
    <source>
        <dbReference type="Proteomes" id="UP001157440"/>
    </source>
</evidence>
<proteinExistence type="predicted"/>
<dbReference type="EMBL" id="BSPL01000027">
    <property type="protein sequence ID" value="GLS73478.1"/>
    <property type="molecule type" value="Genomic_DNA"/>
</dbReference>
<dbReference type="Proteomes" id="UP001157440">
    <property type="component" value="Unassembled WGS sequence"/>
</dbReference>
<dbReference type="AlphaFoldDB" id="A0AA37TLG8"/>
<dbReference type="InterPro" id="IPR008868">
    <property type="entry name" value="TniB"/>
</dbReference>
<comment type="caution">
    <text evidence="1">The sequence shown here is derived from an EMBL/GenBank/DDBJ whole genome shotgun (WGS) entry which is preliminary data.</text>
</comment>
<name>A0AA37TLG8_9HYPH</name>
<evidence type="ECO:0000313" key="1">
    <source>
        <dbReference type="EMBL" id="GLS73478.1"/>
    </source>
</evidence>
<organism evidence="1 2">
    <name type="scientific">Methylobacterium tardum</name>
    <dbReference type="NCBI Taxonomy" id="374432"/>
    <lineage>
        <taxon>Bacteria</taxon>
        <taxon>Pseudomonadati</taxon>
        <taxon>Pseudomonadota</taxon>
        <taxon>Alphaproteobacteria</taxon>
        <taxon>Hyphomicrobiales</taxon>
        <taxon>Methylobacteriaceae</taxon>
        <taxon>Methylobacterium</taxon>
    </lineage>
</organism>
<keyword evidence="2" id="KW-1185">Reference proteome</keyword>
<dbReference type="SUPFAM" id="SSF52540">
    <property type="entry name" value="P-loop containing nucleoside triphosphate hydrolases"/>
    <property type="match status" value="1"/>
</dbReference>
<dbReference type="Gene3D" id="3.40.50.300">
    <property type="entry name" value="P-loop containing nucleotide triphosphate hydrolases"/>
    <property type="match status" value="1"/>
</dbReference>
<dbReference type="Pfam" id="PF05621">
    <property type="entry name" value="TniB"/>
    <property type="match status" value="1"/>
</dbReference>
<sequence length="87" mass="9982">MPLVLEEFDGLRAASKRDDPGQFLLLLGESRVGKTTIVKQFLREERDRIQSETNREVEFGEYGLRLADGEYGDERPIVYVEHLATDP</sequence>
<accession>A0AA37TLG8</accession>
<gene>
    <name evidence="1" type="ORF">GCM10007890_54930</name>
</gene>